<sequence>MLGNKRIAREVSSIDDKINIEQFLKVSNYEETVRQLDIYYGMVKRQLLRFQSPITGLFPVHSTDTDVGSVRESVYCAAAVWGLYQAYRRIDDDRGKSYELGQSAVKCMRGILQCWIKQTARIELFKKNQCNAHSLHVKFHLTKGDQVFSDDEYHHLQIDVISVYLIFLVQMITSGLQIIYTQDEVAFIQNLVYYVERAYRTPDYGMWERGSKYNDGTSEIHASSIGMAKSALEAINGCNLFGEKGASWSVVYVDIDAHNRNRSIFETMLPRESSSKEVDAALLPTISFPAFGSHEETLYGQTKNNIIKKLKGDYGFKRYSRDGFKTVIEDPERRYYKIGEIKDFENIECEWPLFYIFMIIDGVFKSLPDQIEEYQELLKARMLVDQYGDPVIPMYYYVPEDYIEQERAEPHSISRRPAQEAGLYLWNQAMFVLAQLLTAGLLHINELDPIRRYLPSYNRPKKGGRYSAFQAKPSVGTATDLVVQIVLIAESMRLQAMMATYGIQTQTPHEVEPVQIWSSTQLVQVYQNLGVNYKLGLHGRPGRPIGSLGTSKVYRVCGMTVLCYPLIFEVSEFYLYRDMALLIDDIKTELQFVGRYWRLSGRPTVCLLIREEHMRDPQFKAMLDLLAMLKKGHCDGVKVRIGRLQNLISSSCVEHLDFMNVLDFPYHKFTQFKQLEHEYIGYQSLTDVPKIVHIQEELKSYESFQNKPNHEILDEIKIIENIYARCQLYGILLKREGSNYKIGSATIGEHLHQLYHQAGCMRHWAAVRYTSSLLHHTVDSISPFITAVLVHGKQLTVGVIGQKETVFDKPMTPAEIEIVVYDTIQPYDVIQAVLQQEVILYCGRLISTNPEMFRGILKIRVGWVVEALRLYLKFSGSSKQIEDHSPYEVRQLIDKVLSIKEWAAKEKLTALHRRQLEGCLCRVPSSFYNQVWDVMMRTPQGIKVMGNVIPQQPTLSNMTRSEITFALIVEQMLNHIQLPEYRQLIVELLSIVATILARNPELSFNHPLDLEQLIKDAAYMYSKDNNLEGSKVSYLFETSNVQCTGYLARAIVNNLLKEGQLTKDIGDEAEVCNIS</sequence>
<dbReference type="GO" id="GO:0005977">
    <property type="term" value="P:glycogen metabolic process"/>
    <property type="evidence" value="ECO:0007669"/>
    <property type="project" value="UniProtKB-UniPathway"/>
</dbReference>
<comment type="pathway">
    <text evidence="1 6">Glycan biosynthesis; glycogen metabolism.</text>
</comment>
<dbReference type="GO" id="GO:0005964">
    <property type="term" value="C:phosphorylase kinase complex"/>
    <property type="evidence" value="ECO:0007669"/>
    <property type="project" value="TreeGrafter"/>
</dbReference>
<accession>A0A8K0DJZ9</accession>
<keyword evidence="10" id="KW-1185">Reference proteome</keyword>
<dbReference type="UniPathway" id="UPA00163"/>
<dbReference type="Pfam" id="PF00723">
    <property type="entry name" value="Glyco_hydro_15"/>
    <property type="match status" value="1"/>
</dbReference>
<dbReference type="Pfam" id="PF19292">
    <property type="entry name" value="KPBB_C"/>
    <property type="match status" value="1"/>
</dbReference>
<dbReference type="AlphaFoldDB" id="A0A8K0DJZ9"/>
<evidence type="ECO:0000256" key="2">
    <source>
        <dbReference type="ARBA" id="ARBA00007128"/>
    </source>
</evidence>
<dbReference type="EMBL" id="VTPC01000654">
    <property type="protein sequence ID" value="KAF2904892.1"/>
    <property type="molecule type" value="Genomic_DNA"/>
</dbReference>
<evidence type="ECO:0000313" key="9">
    <source>
        <dbReference type="EMBL" id="KAF2904892.1"/>
    </source>
</evidence>
<dbReference type="Proteomes" id="UP000801492">
    <property type="component" value="Unassembled WGS sequence"/>
</dbReference>
<dbReference type="SUPFAM" id="SSF48208">
    <property type="entry name" value="Six-hairpin glycosidases"/>
    <property type="match status" value="1"/>
</dbReference>
<reference evidence="9" key="1">
    <citation type="submission" date="2019-08" db="EMBL/GenBank/DDBJ databases">
        <title>The genome of the North American firefly Photinus pyralis.</title>
        <authorList>
            <consortium name="Photinus pyralis genome working group"/>
            <person name="Fallon T.R."/>
            <person name="Sander Lower S.E."/>
            <person name="Weng J.-K."/>
        </authorList>
    </citation>
    <scope>NUCLEOTIDE SEQUENCE</scope>
    <source>
        <strain evidence="9">TRF0915ILg1</strain>
        <tissue evidence="9">Whole body</tissue>
    </source>
</reference>
<dbReference type="GO" id="GO:0005886">
    <property type="term" value="C:plasma membrane"/>
    <property type="evidence" value="ECO:0007669"/>
    <property type="project" value="UniProtKB-SubCell"/>
</dbReference>
<dbReference type="OrthoDB" id="5971574at2759"/>
<dbReference type="InterPro" id="IPR008734">
    <property type="entry name" value="PHK_A/B_su"/>
</dbReference>
<feature type="domain" description="Phosphorylase b kinase regulatory subunit alpha/beta C-terminal" evidence="8">
    <location>
        <begin position="905"/>
        <end position="1021"/>
    </location>
</feature>
<comment type="caution">
    <text evidence="9">The sequence shown here is derived from an EMBL/GenBank/DDBJ whole genome shotgun (WGS) entry which is preliminary data.</text>
</comment>
<dbReference type="InterPro" id="IPR008928">
    <property type="entry name" value="6-hairpin_glycosidase_sf"/>
</dbReference>
<organism evidence="9 10">
    <name type="scientific">Ignelater luminosus</name>
    <name type="common">Cucubano</name>
    <name type="synonym">Pyrophorus luminosus</name>
    <dbReference type="NCBI Taxonomy" id="2038154"/>
    <lineage>
        <taxon>Eukaryota</taxon>
        <taxon>Metazoa</taxon>
        <taxon>Ecdysozoa</taxon>
        <taxon>Arthropoda</taxon>
        <taxon>Hexapoda</taxon>
        <taxon>Insecta</taxon>
        <taxon>Pterygota</taxon>
        <taxon>Neoptera</taxon>
        <taxon>Endopterygota</taxon>
        <taxon>Coleoptera</taxon>
        <taxon>Polyphaga</taxon>
        <taxon>Elateriformia</taxon>
        <taxon>Elateroidea</taxon>
        <taxon>Elateridae</taxon>
        <taxon>Agrypninae</taxon>
        <taxon>Pyrophorini</taxon>
        <taxon>Ignelater</taxon>
    </lineage>
</organism>
<comment type="subcellular location">
    <subcellularLocation>
        <location evidence="6">Cell membrane</location>
        <topology evidence="6">Lipid-anchor</topology>
        <orientation evidence="6">Cytoplasmic side</orientation>
    </subcellularLocation>
</comment>
<evidence type="ECO:0000256" key="5">
    <source>
        <dbReference type="ARBA" id="ARBA00023277"/>
    </source>
</evidence>
<keyword evidence="4 6" id="KW-0112">Calmodulin-binding</keyword>
<keyword evidence="3 6" id="KW-0321">Glycogen metabolism</keyword>
<keyword evidence="5 6" id="KW-0119">Carbohydrate metabolism</keyword>
<evidence type="ECO:0000256" key="1">
    <source>
        <dbReference type="ARBA" id="ARBA00005131"/>
    </source>
</evidence>
<keyword evidence="6" id="KW-0636">Prenylation</keyword>
<comment type="function">
    <text evidence="6">Phosphorylase b kinase catalyzes the phosphorylation of serine in certain substrates, including troponin I.</text>
</comment>
<keyword evidence="6" id="KW-0449">Lipoprotein</keyword>
<evidence type="ECO:0000256" key="4">
    <source>
        <dbReference type="ARBA" id="ARBA00022860"/>
    </source>
</evidence>
<keyword evidence="6" id="KW-1003">Cell membrane</keyword>
<evidence type="ECO:0000313" key="10">
    <source>
        <dbReference type="Proteomes" id="UP000801492"/>
    </source>
</evidence>
<dbReference type="PANTHER" id="PTHR10749:SF8">
    <property type="entry name" value="PHOSPHORYLASE B KINASE REGULATORY SUBUNIT BETA"/>
    <property type="match status" value="1"/>
</dbReference>
<feature type="domain" description="GH15-like" evidence="7">
    <location>
        <begin position="35"/>
        <end position="863"/>
    </location>
</feature>
<evidence type="ECO:0000259" key="7">
    <source>
        <dbReference type="Pfam" id="PF00723"/>
    </source>
</evidence>
<dbReference type="PANTHER" id="PTHR10749">
    <property type="entry name" value="PHOSPHORYLASE B KINASE REGULATORY SUBUNIT"/>
    <property type="match status" value="1"/>
</dbReference>
<proteinExistence type="inferred from homology"/>
<keyword evidence="6" id="KW-0472">Membrane</keyword>
<dbReference type="GO" id="GO:0005516">
    <property type="term" value="F:calmodulin binding"/>
    <property type="evidence" value="ECO:0007669"/>
    <property type="project" value="UniProtKB-KW"/>
</dbReference>
<name>A0A8K0DJZ9_IGNLU</name>
<gene>
    <name evidence="9" type="ORF">ILUMI_01274</name>
</gene>
<evidence type="ECO:0000256" key="6">
    <source>
        <dbReference type="RuleBase" id="RU364123"/>
    </source>
</evidence>
<evidence type="ECO:0000259" key="8">
    <source>
        <dbReference type="Pfam" id="PF19292"/>
    </source>
</evidence>
<dbReference type="InterPro" id="IPR045583">
    <property type="entry name" value="KPBA/B_C"/>
</dbReference>
<comment type="similarity">
    <text evidence="2 6">Belongs to the phosphorylase b kinase regulatory chain family.</text>
</comment>
<evidence type="ECO:0000256" key="3">
    <source>
        <dbReference type="ARBA" id="ARBA00022600"/>
    </source>
</evidence>
<dbReference type="InterPro" id="IPR011613">
    <property type="entry name" value="GH15-like"/>
</dbReference>
<protein>
    <recommendedName>
        <fullName evidence="6">Phosphorylase b kinase regulatory subunit</fullName>
    </recommendedName>
</protein>